<protein>
    <recommendedName>
        <fullName evidence="2">Macro domain-containing protein</fullName>
    </recommendedName>
</protein>
<dbReference type="AlphaFoldDB" id="A0A7S0FG58"/>
<proteinExistence type="predicted"/>
<feature type="region of interest" description="Disordered" evidence="1">
    <location>
        <begin position="118"/>
        <end position="140"/>
    </location>
</feature>
<dbReference type="SUPFAM" id="SSF52949">
    <property type="entry name" value="Macro domain-like"/>
    <property type="match status" value="1"/>
</dbReference>
<dbReference type="Gene3D" id="3.40.220.10">
    <property type="entry name" value="Leucine Aminopeptidase, subunit E, domain 1"/>
    <property type="match status" value="1"/>
</dbReference>
<name>A0A7S0FG58_9DINO</name>
<gene>
    <name evidence="3" type="ORF">PBAH0796_LOCUS12130</name>
</gene>
<sequence length="329" mass="34968">MAASQLNPPAADEHQPGLMQCEVTSQAALKKKGHFVLELRAASSQCLQIVTDRSVTIGDLVMVALAGTKLADGSLVKQSKIAGEWSQGALVDVEMMPVHDVPSVQAFMGDVVQDGEALASAGAHAPEQQEQSHSDSEEDEGIEICNESYTLFCVLPRADIGKDAPAIVQGNLHYVCGNAAIASFGKGNKVIAQVCNDHGRWGRGFVMAINDRWGKGPGKQYRQWHKAGADAGFRLGATQMVELTPSLMLANMIGQSGTKTGSKGPPVRYEAIREALTAVAGYASAHGASVHMPRIATGLAGGTWSPVEEIITSILKQHSIDLYVYNYTK</sequence>
<evidence type="ECO:0000256" key="1">
    <source>
        <dbReference type="SAM" id="MobiDB-lite"/>
    </source>
</evidence>
<dbReference type="GO" id="GO:0140291">
    <property type="term" value="P:peptidyl-glutamate ADP-deribosylation"/>
    <property type="evidence" value="ECO:0007669"/>
    <property type="project" value="TreeGrafter"/>
</dbReference>
<dbReference type="SMART" id="SM00506">
    <property type="entry name" value="A1pp"/>
    <property type="match status" value="1"/>
</dbReference>
<dbReference type="Gene3D" id="2.40.50.140">
    <property type="entry name" value="Nucleic acid-binding proteins"/>
    <property type="match status" value="1"/>
</dbReference>
<evidence type="ECO:0000313" key="3">
    <source>
        <dbReference type="EMBL" id="CAD8356763.1"/>
    </source>
</evidence>
<dbReference type="InterPro" id="IPR050892">
    <property type="entry name" value="ADP-ribose_metab_enzymes"/>
</dbReference>
<dbReference type="InterPro" id="IPR043472">
    <property type="entry name" value="Macro_dom-like"/>
</dbReference>
<dbReference type="EMBL" id="HBEG01020040">
    <property type="protein sequence ID" value="CAD8356763.1"/>
    <property type="molecule type" value="Transcribed_RNA"/>
</dbReference>
<reference evidence="3" key="1">
    <citation type="submission" date="2021-01" db="EMBL/GenBank/DDBJ databases">
        <authorList>
            <person name="Corre E."/>
            <person name="Pelletier E."/>
            <person name="Niang G."/>
            <person name="Scheremetjew M."/>
            <person name="Finn R."/>
            <person name="Kale V."/>
            <person name="Holt S."/>
            <person name="Cochrane G."/>
            <person name="Meng A."/>
            <person name="Brown T."/>
            <person name="Cohen L."/>
        </authorList>
    </citation>
    <scope>NUCLEOTIDE SEQUENCE</scope>
    <source>
        <strain evidence="3">Pbaha01</strain>
    </source>
</reference>
<feature type="domain" description="Macro" evidence="2">
    <location>
        <begin position="171"/>
        <end position="311"/>
    </location>
</feature>
<accession>A0A7S0FG58</accession>
<dbReference type="PANTHER" id="PTHR12521:SF0">
    <property type="entry name" value="ADP-RIBOSE GLYCOHYDROLASE OARD1"/>
    <property type="match status" value="1"/>
</dbReference>
<organism evidence="3">
    <name type="scientific">Pyrodinium bahamense</name>
    <dbReference type="NCBI Taxonomy" id="73915"/>
    <lineage>
        <taxon>Eukaryota</taxon>
        <taxon>Sar</taxon>
        <taxon>Alveolata</taxon>
        <taxon>Dinophyceae</taxon>
        <taxon>Gonyaulacales</taxon>
        <taxon>Pyrocystaceae</taxon>
        <taxon>Pyrodinium</taxon>
    </lineage>
</organism>
<dbReference type="PANTHER" id="PTHR12521">
    <property type="entry name" value="PROTEIN C6ORF130"/>
    <property type="match status" value="1"/>
</dbReference>
<dbReference type="InterPro" id="IPR012340">
    <property type="entry name" value="NA-bd_OB-fold"/>
</dbReference>
<evidence type="ECO:0000259" key="2">
    <source>
        <dbReference type="SMART" id="SM00506"/>
    </source>
</evidence>
<dbReference type="InterPro" id="IPR002589">
    <property type="entry name" value="Macro_dom"/>
</dbReference>